<dbReference type="PANTHER" id="PTHR33510:SF9">
    <property type="entry name" value="HIT-TYPE ZINC FINGER FAMILY PROTEIN-RELATED"/>
    <property type="match status" value="1"/>
</dbReference>
<comment type="similarity">
    <text evidence="2 7">Belongs to the Tic20 family.</text>
</comment>
<protein>
    <recommendedName>
        <fullName evidence="7">Protein TIC 20</fullName>
    </recommendedName>
</protein>
<dbReference type="InterPro" id="IPR005691">
    <property type="entry name" value="Tic20"/>
</dbReference>
<dbReference type="PANTHER" id="PTHR33510">
    <property type="entry name" value="PROTEIN TIC 20-II, CHLOROPLASTIC"/>
    <property type="match status" value="1"/>
</dbReference>
<keyword evidence="7" id="KW-0150">Chloroplast</keyword>
<sequence length="235" mass="26177">MPAAPRAALPTTSHTLPCRAAHVRQSISSRSPHAQLGGSFLAGNTGVQLRAGRCRSKQQVDTRIRAADAGTAELKGNRGPPSALVRVASAFLYIVPWIDVLSLGREVYHFFPTSLLLYLIPGPLAPLYYSGQFVPLIVFFLLFLAIVKNNKLHHFVRFNCMQGVMLDIVSMLFTLLRAYVPAEFRWSLLMDFYDMFSWNVCMCTIVYCVFFALAGKYADVPFVSESVYLQVDASL</sequence>
<gene>
    <name evidence="8" type="primary">g10661</name>
    <name evidence="8" type="ORF">VP750_LOCUS9561</name>
</gene>
<accession>A0ABP1G8N4</accession>
<comment type="caution">
    <text evidence="8">The sequence shown here is derived from an EMBL/GenBank/DDBJ whole genome shotgun (WGS) entry which is preliminary data.</text>
</comment>
<comment type="function">
    <text evidence="7">Involved in protein precursor import into chloroplasts.</text>
</comment>
<evidence type="ECO:0000256" key="7">
    <source>
        <dbReference type="RuleBase" id="RU367003"/>
    </source>
</evidence>
<dbReference type="Pfam" id="PF16166">
    <property type="entry name" value="TIC20"/>
    <property type="match status" value="1"/>
</dbReference>
<evidence type="ECO:0000256" key="4">
    <source>
        <dbReference type="ARBA" id="ARBA00022780"/>
    </source>
</evidence>
<keyword evidence="9" id="KW-1185">Reference proteome</keyword>
<dbReference type="EMBL" id="CAXHTA020000017">
    <property type="protein sequence ID" value="CAL5227655.1"/>
    <property type="molecule type" value="Genomic_DNA"/>
</dbReference>
<keyword evidence="6 7" id="KW-0472">Membrane</keyword>
<evidence type="ECO:0000256" key="3">
    <source>
        <dbReference type="ARBA" id="ARBA00022692"/>
    </source>
</evidence>
<feature type="transmembrane region" description="Helical" evidence="7">
    <location>
        <begin position="124"/>
        <end position="146"/>
    </location>
</feature>
<feature type="transmembrane region" description="Helical" evidence="7">
    <location>
        <begin position="83"/>
        <end position="104"/>
    </location>
</feature>
<dbReference type="Proteomes" id="UP001497392">
    <property type="component" value="Unassembled WGS sequence"/>
</dbReference>
<reference evidence="8 9" key="1">
    <citation type="submission" date="2024-06" db="EMBL/GenBank/DDBJ databases">
        <authorList>
            <person name="Kraege A."/>
            <person name="Thomma B."/>
        </authorList>
    </citation>
    <scope>NUCLEOTIDE SEQUENCE [LARGE SCALE GENOMIC DNA]</scope>
</reference>
<keyword evidence="7" id="KW-0934">Plastid</keyword>
<feature type="transmembrane region" description="Helical" evidence="7">
    <location>
        <begin position="158"/>
        <end position="176"/>
    </location>
</feature>
<keyword evidence="3 7" id="KW-0812">Transmembrane</keyword>
<proteinExistence type="inferred from homology"/>
<feature type="transmembrane region" description="Helical" evidence="7">
    <location>
        <begin position="196"/>
        <end position="214"/>
    </location>
</feature>
<evidence type="ECO:0000313" key="9">
    <source>
        <dbReference type="Proteomes" id="UP001497392"/>
    </source>
</evidence>
<name>A0ABP1G8N4_9CHLO</name>
<evidence type="ECO:0000256" key="5">
    <source>
        <dbReference type="ARBA" id="ARBA00022989"/>
    </source>
</evidence>
<evidence type="ECO:0000256" key="1">
    <source>
        <dbReference type="ARBA" id="ARBA00004478"/>
    </source>
</evidence>
<organism evidence="8 9">
    <name type="scientific">Coccomyxa viridis</name>
    <dbReference type="NCBI Taxonomy" id="1274662"/>
    <lineage>
        <taxon>Eukaryota</taxon>
        <taxon>Viridiplantae</taxon>
        <taxon>Chlorophyta</taxon>
        <taxon>core chlorophytes</taxon>
        <taxon>Trebouxiophyceae</taxon>
        <taxon>Trebouxiophyceae incertae sedis</taxon>
        <taxon>Coccomyxaceae</taxon>
        <taxon>Coccomyxa</taxon>
    </lineage>
</organism>
<comment type="subcellular location">
    <subcellularLocation>
        <location evidence="1">Plastid</location>
        <location evidence="1">Chloroplast inner membrane</location>
        <topology evidence="1">Multi-pass membrane protein</topology>
    </subcellularLocation>
    <subcellularLocation>
        <location evidence="7">Plastid</location>
        <location evidence="7">Chloroplast membrane</location>
        <topology evidence="7">Multi-pass membrane protein</topology>
    </subcellularLocation>
</comment>
<keyword evidence="4" id="KW-1001">Plastid inner membrane</keyword>
<evidence type="ECO:0000313" key="8">
    <source>
        <dbReference type="EMBL" id="CAL5227655.1"/>
    </source>
</evidence>
<evidence type="ECO:0000256" key="2">
    <source>
        <dbReference type="ARBA" id="ARBA00009596"/>
    </source>
</evidence>
<evidence type="ECO:0000256" key="6">
    <source>
        <dbReference type="ARBA" id="ARBA00023136"/>
    </source>
</evidence>
<keyword evidence="5 7" id="KW-1133">Transmembrane helix</keyword>